<evidence type="ECO:0000256" key="5">
    <source>
        <dbReference type="ARBA" id="ARBA00022553"/>
    </source>
</evidence>
<comment type="caution">
    <text evidence="17">The sequence shown here is derived from an EMBL/GenBank/DDBJ whole genome shotgun (WGS) entry which is preliminary data.</text>
</comment>
<keyword evidence="10 17" id="KW-0067">ATP-binding</keyword>
<dbReference type="PANTHER" id="PTHR43547:SF10">
    <property type="entry name" value="SENSOR HISTIDINE KINASE DCUS"/>
    <property type="match status" value="1"/>
</dbReference>
<evidence type="ECO:0000256" key="10">
    <source>
        <dbReference type="ARBA" id="ARBA00022840"/>
    </source>
</evidence>
<dbReference type="EMBL" id="JBHSIV010000011">
    <property type="protein sequence ID" value="MFC5063174.1"/>
    <property type="molecule type" value="Genomic_DNA"/>
</dbReference>
<dbReference type="InterPro" id="IPR039506">
    <property type="entry name" value="SPOB_a"/>
</dbReference>
<evidence type="ECO:0000256" key="6">
    <source>
        <dbReference type="ARBA" id="ARBA00022679"/>
    </source>
</evidence>
<evidence type="ECO:0000256" key="8">
    <source>
        <dbReference type="ARBA" id="ARBA00022741"/>
    </source>
</evidence>
<organism evidence="17 18">
    <name type="scientific">Actinomycetospora atypica</name>
    <dbReference type="NCBI Taxonomy" id="1290095"/>
    <lineage>
        <taxon>Bacteria</taxon>
        <taxon>Bacillati</taxon>
        <taxon>Actinomycetota</taxon>
        <taxon>Actinomycetes</taxon>
        <taxon>Pseudonocardiales</taxon>
        <taxon>Pseudonocardiaceae</taxon>
        <taxon>Actinomycetospora</taxon>
    </lineage>
</organism>
<evidence type="ECO:0000256" key="7">
    <source>
        <dbReference type="ARBA" id="ARBA00022692"/>
    </source>
</evidence>
<reference evidence="18" key="1">
    <citation type="journal article" date="2019" name="Int. J. Syst. Evol. Microbiol.">
        <title>The Global Catalogue of Microorganisms (GCM) 10K type strain sequencing project: providing services to taxonomists for standard genome sequencing and annotation.</title>
        <authorList>
            <consortium name="The Broad Institute Genomics Platform"/>
            <consortium name="The Broad Institute Genome Sequencing Center for Infectious Disease"/>
            <person name="Wu L."/>
            <person name="Ma J."/>
        </authorList>
    </citation>
    <scope>NUCLEOTIDE SEQUENCE [LARGE SCALE GENOMIC DNA]</scope>
    <source>
        <strain evidence="18">CGMCC 4.7093</strain>
    </source>
</reference>
<sequence>MAGPLDDAPATRRWSRAGRRRTLAGEALALQLGVVALVLVAVAAVSVTQSLASFTRTESRRVLAVAEDVAVDGVVRQALAGRAVTTRNPVTAVVDGARDVSGTSAVVVADADLTVVTATDPGLVGTRLGTADADGGEPSRVAEGRSWTGSSRLTPGGPLAVAAQVPVLATDGRRIGAVAVTSDLPGITTRLAASAPDLLTYLGLATALGVAGSLLLARRVKRQTLGLEPREITALVQQREAMLLGIREGVLGVDGSGRVVLANPAARALLDLPDDAVGRTLADLGVEESVRAVLGGPGRAAEDAVIPRADAVVVANRRPFLVDGAVRGWVTTLRDRTELAALQRELGTTRGTTETLRAQAHEFSNRLHTISGLIEIGEYDEVVRYVGTLQGSAEDDAAVTGRVGDPSLAALLVAKTRLARERGVVLEVTGSLARVSDGLSADLVTVVGNLVDNGLDAVIGLPGATVTVELSDPGAGSPVGVEVSDTGPGVSADPPDEVFGRGVSTKTGDGRGIGLALVRAVCVRRGGEVAVRSRPGAGAVFTARLPRQERTVDVGV</sequence>
<keyword evidence="18" id="KW-1185">Reference proteome</keyword>
<dbReference type="InterPro" id="IPR004358">
    <property type="entry name" value="Sig_transdc_His_kin-like_C"/>
</dbReference>
<dbReference type="PROSITE" id="PS50109">
    <property type="entry name" value="HIS_KIN"/>
    <property type="match status" value="1"/>
</dbReference>
<dbReference type="InterPro" id="IPR003594">
    <property type="entry name" value="HATPase_dom"/>
</dbReference>
<evidence type="ECO:0000256" key="3">
    <source>
        <dbReference type="ARBA" id="ARBA00012438"/>
    </source>
</evidence>
<dbReference type="InterPro" id="IPR005467">
    <property type="entry name" value="His_kinase_dom"/>
</dbReference>
<evidence type="ECO:0000256" key="15">
    <source>
        <dbReference type="SAM" id="Phobius"/>
    </source>
</evidence>
<proteinExistence type="predicted"/>
<keyword evidence="9" id="KW-0418">Kinase</keyword>
<evidence type="ECO:0000256" key="14">
    <source>
        <dbReference type="SAM" id="MobiDB-lite"/>
    </source>
</evidence>
<feature type="transmembrane region" description="Helical" evidence="15">
    <location>
        <begin position="23"/>
        <end position="47"/>
    </location>
</feature>
<dbReference type="RefSeq" id="WP_378036510.1">
    <property type="nucleotide sequence ID" value="NZ_JBHSIV010000011.1"/>
</dbReference>
<dbReference type="InterPro" id="IPR033463">
    <property type="entry name" value="sCache_3"/>
</dbReference>
<accession>A0ABV9YM46</accession>
<dbReference type="SMART" id="SM00091">
    <property type="entry name" value="PAS"/>
    <property type="match status" value="1"/>
</dbReference>
<dbReference type="Pfam" id="PF17203">
    <property type="entry name" value="sCache_3_2"/>
    <property type="match status" value="1"/>
</dbReference>
<feature type="transmembrane region" description="Helical" evidence="15">
    <location>
        <begin position="198"/>
        <end position="217"/>
    </location>
</feature>
<evidence type="ECO:0000256" key="4">
    <source>
        <dbReference type="ARBA" id="ARBA00022475"/>
    </source>
</evidence>
<evidence type="ECO:0000256" key="13">
    <source>
        <dbReference type="ARBA" id="ARBA00023136"/>
    </source>
</evidence>
<evidence type="ECO:0000313" key="18">
    <source>
        <dbReference type="Proteomes" id="UP001595947"/>
    </source>
</evidence>
<dbReference type="Gene3D" id="1.10.287.130">
    <property type="match status" value="1"/>
</dbReference>
<evidence type="ECO:0000256" key="12">
    <source>
        <dbReference type="ARBA" id="ARBA00023012"/>
    </source>
</evidence>
<dbReference type="SMART" id="SM00387">
    <property type="entry name" value="HATPase_c"/>
    <property type="match status" value="1"/>
</dbReference>
<keyword evidence="8" id="KW-0547">Nucleotide-binding</keyword>
<dbReference type="InterPro" id="IPR013656">
    <property type="entry name" value="PAS_4"/>
</dbReference>
<dbReference type="InterPro" id="IPR029151">
    <property type="entry name" value="Sensor-like_sf"/>
</dbReference>
<dbReference type="SUPFAM" id="SSF103190">
    <property type="entry name" value="Sensory domain-like"/>
    <property type="match status" value="1"/>
</dbReference>
<dbReference type="PANTHER" id="PTHR43547">
    <property type="entry name" value="TWO-COMPONENT HISTIDINE KINASE"/>
    <property type="match status" value="1"/>
</dbReference>
<evidence type="ECO:0000313" key="17">
    <source>
        <dbReference type="EMBL" id="MFC5063174.1"/>
    </source>
</evidence>
<keyword evidence="6" id="KW-0808">Transferase</keyword>
<name>A0ABV9YM46_9PSEU</name>
<dbReference type="Pfam" id="PF14689">
    <property type="entry name" value="SPOB_a"/>
    <property type="match status" value="1"/>
</dbReference>
<dbReference type="Gene3D" id="3.30.450.20">
    <property type="entry name" value="PAS domain"/>
    <property type="match status" value="2"/>
</dbReference>
<keyword evidence="5" id="KW-0597">Phosphoprotein</keyword>
<dbReference type="SUPFAM" id="SSF55890">
    <property type="entry name" value="Sporulation response regulatory protein Spo0B"/>
    <property type="match status" value="1"/>
</dbReference>
<keyword evidence="11 15" id="KW-1133">Transmembrane helix</keyword>
<evidence type="ECO:0000256" key="9">
    <source>
        <dbReference type="ARBA" id="ARBA00022777"/>
    </source>
</evidence>
<keyword evidence="7 15" id="KW-0812">Transmembrane</keyword>
<evidence type="ECO:0000256" key="2">
    <source>
        <dbReference type="ARBA" id="ARBA00004651"/>
    </source>
</evidence>
<dbReference type="EC" id="2.7.13.3" evidence="3"/>
<gene>
    <name evidence="17" type="ORF">ACFPBZ_13225</name>
</gene>
<keyword evidence="12" id="KW-0902">Two-component regulatory system</keyword>
<dbReference type="Pfam" id="PF02518">
    <property type="entry name" value="HATPase_c"/>
    <property type="match status" value="1"/>
</dbReference>
<dbReference type="CDD" id="cd00130">
    <property type="entry name" value="PAS"/>
    <property type="match status" value="1"/>
</dbReference>
<dbReference type="Proteomes" id="UP001595947">
    <property type="component" value="Unassembled WGS sequence"/>
</dbReference>
<dbReference type="InterPro" id="IPR000014">
    <property type="entry name" value="PAS"/>
</dbReference>
<dbReference type="PRINTS" id="PR00344">
    <property type="entry name" value="BCTRLSENSOR"/>
</dbReference>
<evidence type="ECO:0000256" key="1">
    <source>
        <dbReference type="ARBA" id="ARBA00000085"/>
    </source>
</evidence>
<feature type="region of interest" description="Disordered" evidence="14">
    <location>
        <begin position="130"/>
        <end position="149"/>
    </location>
</feature>
<dbReference type="Gene3D" id="3.30.565.10">
    <property type="entry name" value="Histidine kinase-like ATPase, C-terminal domain"/>
    <property type="match status" value="1"/>
</dbReference>
<dbReference type="GO" id="GO:0005524">
    <property type="term" value="F:ATP binding"/>
    <property type="evidence" value="ECO:0007669"/>
    <property type="project" value="UniProtKB-KW"/>
</dbReference>
<dbReference type="InterPro" id="IPR016120">
    <property type="entry name" value="Sig_transdc_His_kin_SpoOB"/>
</dbReference>
<feature type="domain" description="Histidine kinase" evidence="16">
    <location>
        <begin position="443"/>
        <end position="549"/>
    </location>
</feature>
<comment type="catalytic activity">
    <reaction evidence="1">
        <text>ATP + protein L-histidine = ADP + protein N-phospho-L-histidine.</text>
        <dbReference type="EC" id="2.7.13.3"/>
    </reaction>
</comment>
<keyword evidence="13 15" id="KW-0472">Membrane</keyword>
<dbReference type="InterPro" id="IPR036890">
    <property type="entry name" value="HATPase_C_sf"/>
</dbReference>
<dbReference type="SUPFAM" id="SSF55785">
    <property type="entry name" value="PYP-like sensor domain (PAS domain)"/>
    <property type="match status" value="1"/>
</dbReference>
<protein>
    <recommendedName>
        <fullName evidence="3">histidine kinase</fullName>
        <ecNumber evidence="3">2.7.13.3</ecNumber>
    </recommendedName>
</protein>
<comment type="subcellular location">
    <subcellularLocation>
        <location evidence="2">Cell membrane</location>
        <topology evidence="2">Multi-pass membrane protein</topology>
    </subcellularLocation>
</comment>
<dbReference type="SUPFAM" id="SSF55874">
    <property type="entry name" value="ATPase domain of HSP90 chaperone/DNA topoisomerase II/histidine kinase"/>
    <property type="match status" value="1"/>
</dbReference>
<evidence type="ECO:0000259" key="16">
    <source>
        <dbReference type="PROSITE" id="PS50109"/>
    </source>
</evidence>
<dbReference type="Pfam" id="PF08448">
    <property type="entry name" value="PAS_4"/>
    <property type="match status" value="1"/>
</dbReference>
<dbReference type="InterPro" id="IPR035965">
    <property type="entry name" value="PAS-like_dom_sf"/>
</dbReference>
<evidence type="ECO:0000256" key="11">
    <source>
        <dbReference type="ARBA" id="ARBA00022989"/>
    </source>
</evidence>
<keyword evidence="4" id="KW-1003">Cell membrane</keyword>